<dbReference type="GeneID" id="87881826"/>
<dbReference type="PANTHER" id="PTHR31145">
    <property type="entry name" value="INTEGRAL MEMBRANE PROTEIN (AFU_ORTHOLOGUE AFUA_7G01610)"/>
    <property type="match status" value="1"/>
</dbReference>
<feature type="transmembrane region" description="Helical" evidence="8">
    <location>
        <begin position="420"/>
        <end position="440"/>
    </location>
</feature>
<evidence type="ECO:0000313" key="11">
    <source>
        <dbReference type="EMBL" id="KAK3310082.1"/>
    </source>
</evidence>
<feature type="transmembrane region" description="Helical" evidence="8">
    <location>
        <begin position="446"/>
        <end position="468"/>
    </location>
</feature>
<evidence type="ECO:0000256" key="6">
    <source>
        <dbReference type="ARBA" id="ARBA00023136"/>
    </source>
</evidence>
<feature type="chain" id="PRO_5042568606" description="ML-like domain-containing protein" evidence="9">
    <location>
        <begin position="25"/>
        <end position="778"/>
    </location>
</feature>
<accession>A0AAJ0M5Z9</accession>
<dbReference type="RefSeq" id="XP_062725862.1">
    <property type="nucleotide sequence ID" value="XM_062862997.1"/>
</dbReference>
<feature type="transmembrane region" description="Helical" evidence="8">
    <location>
        <begin position="508"/>
        <end position="528"/>
    </location>
</feature>
<feature type="transmembrane region" description="Helical" evidence="8">
    <location>
        <begin position="534"/>
        <end position="552"/>
    </location>
</feature>
<dbReference type="SMART" id="SM01320">
    <property type="entry name" value="TRP_N"/>
    <property type="match status" value="1"/>
</dbReference>
<evidence type="ECO:0000256" key="3">
    <source>
        <dbReference type="ARBA" id="ARBA00022692"/>
    </source>
</evidence>
<feature type="domain" description="ML-like" evidence="10">
    <location>
        <begin position="26"/>
        <end position="167"/>
    </location>
</feature>
<dbReference type="GO" id="GO:0055085">
    <property type="term" value="P:transmembrane transport"/>
    <property type="evidence" value="ECO:0007669"/>
    <property type="project" value="TreeGrafter"/>
</dbReference>
<evidence type="ECO:0000256" key="7">
    <source>
        <dbReference type="SAM" id="MobiDB-lite"/>
    </source>
</evidence>
<feature type="transmembrane region" description="Helical" evidence="8">
    <location>
        <begin position="368"/>
        <end position="399"/>
    </location>
</feature>
<feature type="transmembrane region" description="Helical" evidence="8">
    <location>
        <begin position="596"/>
        <end position="625"/>
    </location>
</feature>
<evidence type="ECO:0000256" key="9">
    <source>
        <dbReference type="SAM" id="SignalP"/>
    </source>
</evidence>
<proteinExistence type="inferred from homology"/>
<gene>
    <name evidence="11" type="ORF">B0T15DRAFT_23454</name>
</gene>
<reference evidence="11" key="2">
    <citation type="submission" date="2023-06" db="EMBL/GenBank/DDBJ databases">
        <authorList>
            <consortium name="Lawrence Berkeley National Laboratory"/>
            <person name="Mondo S.J."/>
            <person name="Hensen N."/>
            <person name="Bonometti L."/>
            <person name="Westerberg I."/>
            <person name="Brannstrom I.O."/>
            <person name="Guillou S."/>
            <person name="Cros-Aarteil S."/>
            <person name="Calhoun S."/>
            <person name="Haridas S."/>
            <person name="Kuo A."/>
            <person name="Pangilinan J."/>
            <person name="Riley R."/>
            <person name="Labutti K."/>
            <person name="Andreopoulos B."/>
            <person name="Lipzen A."/>
            <person name="Chen C."/>
            <person name="Yanf M."/>
            <person name="Daum C."/>
            <person name="Ng V."/>
            <person name="Clum A."/>
            <person name="Steindorff A."/>
            <person name="Ohm R."/>
            <person name="Martin F."/>
            <person name="Silar P."/>
            <person name="Natvig D."/>
            <person name="Lalanne C."/>
            <person name="Gautier V."/>
            <person name="Ament-Velasquez S.L."/>
            <person name="Kruys A."/>
            <person name="Hutchinson M.I."/>
            <person name="Powell A.J."/>
            <person name="Barry K."/>
            <person name="Miller A.N."/>
            <person name="Grigoriev I.V."/>
            <person name="Debuchy R."/>
            <person name="Gladieux P."/>
            <person name="Thoren M.H."/>
            <person name="Johannesson H."/>
        </authorList>
    </citation>
    <scope>NUCLEOTIDE SEQUENCE</scope>
    <source>
        <strain evidence="11">CBS 333.67</strain>
    </source>
</reference>
<feature type="signal peptide" evidence="9">
    <location>
        <begin position="1"/>
        <end position="24"/>
    </location>
</feature>
<organism evidence="11 12">
    <name type="scientific">Chaetomium strumarium</name>
    <dbReference type="NCBI Taxonomy" id="1170767"/>
    <lineage>
        <taxon>Eukaryota</taxon>
        <taxon>Fungi</taxon>
        <taxon>Dikarya</taxon>
        <taxon>Ascomycota</taxon>
        <taxon>Pezizomycotina</taxon>
        <taxon>Sordariomycetes</taxon>
        <taxon>Sordariomycetidae</taxon>
        <taxon>Sordariales</taxon>
        <taxon>Chaetomiaceae</taxon>
        <taxon>Chaetomium</taxon>
    </lineage>
</organism>
<evidence type="ECO:0000256" key="8">
    <source>
        <dbReference type="SAM" id="Phobius"/>
    </source>
</evidence>
<dbReference type="Pfam" id="PF14558">
    <property type="entry name" value="TRP_N"/>
    <property type="match status" value="1"/>
</dbReference>
<keyword evidence="4 9" id="KW-0732">Signal</keyword>
<feature type="region of interest" description="Disordered" evidence="7">
    <location>
        <begin position="695"/>
        <end position="778"/>
    </location>
</feature>
<evidence type="ECO:0000256" key="5">
    <source>
        <dbReference type="ARBA" id="ARBA00022989"/>
    </source>
</evidence>
<comment type="similarity">
    <text evidence="2">Belongs to the transient receptor potential (TRP) ion channel family.</text>
</comment>
<sequence length="778" mass="82909">MGGLNGRLLRSAVVGAVLAGGVLGADILQTSGFSSCNADADISVQKVDITYNNEDKTVSFDVAGSSNKVQNVTAILDVTAYGQTVYSNSFNPCHADTFVDQLCPVPAGNFSAKGTQKIPDQYADMVPAIAFQVPDIAAMAKLQLQSMESGDNVACIQSQVTNGKTASLPAVSYVAAGIAGAALVLGGVSAMGAAMAGGGSAAAGGGSAAGAGAPSPTFTEVAGWFQSMAMNGMMSVNYPSVYRNFAKNFGFSTGLISWRQMQLSIDDFRAATGGNLTNNSVEFLEKATLVYPDGYMQTPGQSLGKRGLDELARLVARQIETSVNGTLDESGPSSQQQGGGGVEATVHTAVSGFQGFVEQYSVPSGNTFMTVLLVVAIVVAAIVVGILLVKVVLEFWALFGSFPKSLVGFRKHYWRSIARAITSLILLLYGIWVLYCVFQFTQGDSWAAKVLAGVTLFLFTAVLAFFSWKIWSTARRLKAMEGDVGALYEDKKIWVKYSLFYESYRRDYWWIFVPTIVYMFAKGCVLAAADGHGMAQTIAQLVVEGVMLCLLLWSRPYERRSSNFINICIQVVRVLSVVCILVFVEEFGIAQTTQTVTGVVLIALQSALTGILAILIAWNAIIACCKENPHRKRRKEMEKMQRDTLTPLDPRNSLLMDRHMKRASAANDLESSLSLSKTGYAAVDSKQIPLQEKYAASKRLSSKPSGYAPLPLPEDNSSREDLVTSAAPFGGVGGATDPRQPTLPHVGTAGGYRQPQAGYGGGYQNGYRGAGGGGYGGY</sequence>
<protein>
    <recommendedName>
        <fullName evidence="10">ML-like domain-containing protein</fullName>
    </recommendedName>
</protein>
<dbReference type="EMBL" id="JAUDZG010000001">
    <property type="protein sequence ID" value="KAK3310082.1"/>
    <property type="molecule type" value="Genomic_DNA"/>
</dbReference>
<feature type="transmembrane region" description="Helical" evidence="8">
    <location>
        <begin position="564"/>
        <end position="584"/>
    </location>
</feature>
<evidence type="ECO:0000256" key="1">
    <source>
        <dbReference type="ARBA" id="ARBA00004141"/>
    </source>
</evidence>
<keyword evidence="6 8" id="KW-0472">Membrane</keyword>
<feature type="compositionally biased region" description="Gly residues" evidence="7">
    <location>
        <begin position="758"/>
        <end position="778"/>
    </location>
</feature>
<dbReference type="InterPro" id="IPR010308">
    <property type="entry name" value="TRP_C"/>
</dbReference>
<comment type="subcellular location">
    <subcellularLocation>
        <location evidence="1">Membrane</location>
        <topology evidence="1">Multi-pass membrane protein</topology>
    </subcellularLocation>
</comment>
<keyword evidence="5 8" id="KW-1133">Transmembrane helix</keyword>
<evidence type="ECO:0000256" key="4">
    <source>
        <dbReference type="ARBA" id="ARBA00022729"/>
    </source>
</evidence>
<comment type="caution">
    <text evidence="11">The sequence shown here is derived from an EMBL/GenBank/DDBJ whole genome shotgun (WGS) entry which is preliminary data.</text>
</comment>
<evidence type="ECO:0000259" key="10">
    <source>
        <dbReference type="SMART" id="SM01320"/>
    </source>
</evidence>
<keyword evidence="3 8" id="KW-0812">Transmembrane</keyword>
<dbReference type="AlphaFoldDB" id="A0AAJ0M5Z9"/>
<reference evidence="11" key="1">
    <citation type="journal article" date="2023" name="Mol. Phylogenet. Evol.">
        <title>Genome-scale phylogeny and comparative genomics of the fungal order Sordariales.</title>
        <authorList>
            <person name="Hensen N."/>
            <person name="Bonometti L."/>
            <person name="Westerberg I."/>
            <person name="Brannstrom I.O."/>
            <person name="Guillou S."/>
            <person name="Cros-Aarteil S."/>
            <person name="Calhoun S."/>
            <person name="Haridas S."/>
            <person name="Kuo A."/>
            <person name="Mondo S."/>
            <person name="Pangilinan J."/>
            <person name="Riley R."/>
            <person name="LaButti K."/>
            <person name="Andreopoulos B."/>
            <person name="Lipzen A."/>
            <person name="Chen C."/>
            <person name="Yan M."/>
            <person name="Daum C."/>
            <person name="Ng V."/>
            <person name="Clum A."/>
            <person name="Steindorff A."/>
            <person name="Ohm R.A."/>
            <person name="Martin F."/>
            <person name="Silar P."/>
            <person name="Natvig D.O."/>
            <person name="Lalanne C."/>
            <person name="Gautier V."/>
            <person name="Ament-Velasquez S.L."/>
            <person name="Kruys A."/>
            <person name="Hutchinson M.I."/>
            <person name="Powell A.J."/>
            <person name="Barry K."/>
            <person name="Miller A.N."/>
            <person name="Grigoriev I.V."/>
            <person name="Debuchy R."/>
            <person name="Gladieux P."/>
            <person name="Hiltunen Thoren M."/>
            <person name="Johannesson H."/>
        </authorList>
    </citation>
    <scope>NUCLEOTIDE SEQUENCE</scope>
    <source>
        <strain evidence="11">CBS 333.67</strain>
    </source>
</reference>
<dbReference type="PANTHER" id="PTHR31145:SF5">
    <property type="entry name" value="DUF907 DOMAIN PROTEIN (AFU_ORTHOLOGUE AFUA_2G06100)"/>
    <property type="match status" value="1"/>
</dbReference>
<dbReference type="GO" id="GO:0016020">
    <property type="term" value="C:membrane"/>
    <property type="evidence" value="ECO:0007669"/>
    <property type="project" value="UniProtKB-SubCell"/>
</dbReference>
<dbReference type="GO" id="GO:0009272">
    <property type="term" value="P:fungal-type cell wall biogenesis"/>
    <property type="evidence" value="ECO:0007669"/>
    <property type="project" value="TreeGrafter"/>
</dbReference>
<name>A0AAJ0M5Z9_9PEZI</name>
<evidence type="ECO:0000313" key="12">
    <source>
        <dbReference type="Proteomes" id="UP001273166"/>
    </source>
</evidence>
<dbReference type="InterPro" id="IPR032800">
    <property type="entry name" value="TRP_N"/>
</dbReference>
<dbReference type="InterPro" id="IPR040241">
    <property type="entry name" value="TRP_Flc/Pkd2-like"/>
</dbReference>
<keyword evidence="12" id="KW-1185">Reference proteome</keyword>
<evidence type="ECO:0000256" key="2">
    <source>
        <dbReference type="ARBA" id="ARBA00010642"/>
    </source>
</evidence>
<dbReference type="Pfam" id="PF06011">
    <property type="entry name" value="TRP"/>
    <property type="match status" value="1"/>
</dbReference>
<dbReference type="Proteomes" id="UP001273166">
    <property type="component" value="Unassembled WGS sequence"/>
</dbReference>